<evidence type="ECO:0000259" key="5">
    <source>
        <dbReference type="PROSITE" id="PS50043"/>
    </source>
</evidence>
<comment type="caution">
    <text evidence="6">The sequence shown here is derived from an EMBL/GenBank/DDBJ whole genome shotgun (WGS) entry which is preliminary data.</text>
</comment>
<dbReference type="InterPro" id="IPR000792">
    <property type="entry name" value="Tscrpt_reg_LuxR_C"/>
</dbReference>
<accession>A0AA43ZJ98</accession>
<dbReference type="EMBL" id="JAANCM010000012">
    <property type="protein sequence ID" value="NHT78071.1"/>
    <property type="molecule type" value="Genomic_DNA"/>
</dbReference>
<dbReference type="GO" id="GO:0003677">
    <property type="term" value="F:DNA binding"/>
    <property type="evidence" value="ECO:0007669"/>
    <property type="project" value="UniProtKB-KW"/>
</dbReference>
<organism evidence="6 7">
    <name type="scientific">Ferranicluibacter rubi</name>
    <dbReference type="NCBI Taxonomy" id="2715133"/>
    <lineage>
        <taxon>Bacteria</taxon>
        <taxon>Pseudomonadati</taxon>
        <taxon>Pseudomonadota</taxon>
        <taxon>Alphaproteobacteria</taxon>
        <taxon>Hyphomicrobiales</taxon>
        <taxon>Rhizobiaceae</taxon>
        <taxon>Ferranicluibacter</taxon>
    </lineage>
</organism>
<evidence type="ECO:0000313" key="6">
    <source>
        <dbReference type="EMBL" id="NHT78071.1"/>
    </source>
</evidence>
<evidence type="ECO:0000256" key="1">
    <source>
        <dbReference type="ARBA" id="ARBA00023015"/>
    </source>
</evidence>
<reference evidence="6" key="1">
    <citation type="submission" date="2020-03" db="EMBL/GenBank/DDBJ databases">
        <title>Ferranicluibacter endophyticum gen. nov., sp. nov., a new genus isolated from Rubus ulmifolius Schott. stem.</title>
        <authorList>
            <person name="Roca-Couso R."/>
            <person name="Flores-Felix J.D."/>
            <person name="Igual J.M."/>
            <person name="Rivas R."/>
        </authorList>
    </citation>
    <scope>NUCLEOTIDE SEQUENCE</scope>
    <source>
        <strain evidence="6">CRRU44</strain>
    </source>
</reference>
<dbReference type="CDD" id="cd06170">
    <property type="entry name" value="LuxR_C_like"/>
    <property type="match status" value="1"/>
</dbReference>
<dbReference type="SMART" id="SM00421">
    <property type="entry name" value="HTH_LUXR"/>
    <property type="match status" value="1"/>
</dbReference>
<dbReference type="Gene3D" id="1.10.10.10">
    <property type="entry name" value="Winged helix-like DNA-binding domain superfamily/Winged helix DNA-binding domain"/>
    <property type="match status" value="1"/>
</dbReference>
<keyword evidence="1" id="KW-0805">Transcription regulation</keyword>
<feature type="region of interest" description="Disordered" evidence="4">
    <location>
        <begin position="1"/>
        <end position="65"/>
    </location>
</feature>
<feature type="compositionally biased region" description="Basic residues" evidence="4">
    <location>
        <begin position="7"/>
        <end position="18"/>
    </location>
</feature>
<evidence type="ECO:0000313" key="7">
    <source>
        <dbReference type="Proteomes" id="UP001155840"/>
    </source>
</evidence>
<dbReference type="PANTHER" id="PTHR44688">
    <property type="entry name" value="DNA-BINDING TRANSCRIPTIONAL ACTIVATOR DEVR_DOSR"/>
    <property type="match status" value="1"/>
</dbReference>
<dbReference type="InterPro" id="IPR036693">
    <property type="entry name" value="TF_LuxR_autoind-bd_dom_sf"/>
</dbReference>
<keyword evidence="3" id="KW-0804">Transcription</keyword>
<dbReference type="SUPFAM" id="SSF75516">
    <property type="entry name" value="Pheromone-binding domain of LuxR-like quorum-sensing transcription factors"/>
    <property type="match status" value="1"/>
</dbReference>
<keyword evidence="7" id="KW-1185">Reference proteome</keyword>
<dbReference type="PANTHER" id="PTHR44688:SF16">
    <property type="entry name" value="DNA-BINDING TRANSCRIPTIONAL ACTIVATOR DEVR_DOSR"/>
    <property type="match status" value="1"/>
</dbReference>
<sequence>MADAARRARPMRSRRRPRNGTVAFAGGRTRTKQGAGRAGSGEDAMPDVDETVSSGRSSLLFPTPDPSSVHTEYEVLRLMRQCAAEFGFDNFMIVRAPAGDQQNFAERLVVSSWPSDLVRGYDALDIFRLSRLVEELRHTKLPVFNETATLLGLRGKPVTAVEITPSMAFTLAVLLHTTYADPFIVTLSGSRDAPEGIEAAELYYVLLQLFERLERSMDAGVTTREKLSAREIECLRWAAAGKSSDEIAIILGISAYTVSSYFKTAARKLDAVNRMQAIARAMRLKII</sequence>
<dbReference type="Pfam" id="PF00196">
    <property type="entry name" value="GerE"/>
    <property type="match status" value="1"/>
</dbReference>
<gene>
    <name evidence="6" type="ORF">G8E10_20425</name>
</gene>
<dbReference type="AlphaFoldDB" id="A0AA43ZJ98"/>
<dbReference type="PRINTS" id="PR00038">
    <property type="entry name" value="HTHLUXR"/>
</dbReference>
<dbReference type="Proteomes" id="UP001155840">
    <property type="component" value="Unassembled WGS sequence"/>
</dbReference>
<dbReference type="InterPro" id="IPR036388">
    <property type="entry name" value="WH-like_DNA-bd_sf"/>
</dbReference>
<dbReference type="PROSITE" id="PS50043">
    <property type="entry name" value="HTH_LUXR_2"/>
    <property type="match status" value="1"/>
</dbReference>
<dbReference type="InterPro" id="IPR016032">
    <property type="entry name" value="Sig_transdc_resp-reg_C-effctor"/>
</dbReference>
<dbReference type="GO" id="GO:0006355">
    <property type="term" value="P:regulation of DNA-templated transcription"/>
    <property type="evidence" value="ECO:0007669"/>
    <property type="project" value="InterPro"/>
</dbReference>
<name>A0AA43ZJ98_9HYPH</name>
<dbReference type="Gene3D" id="3.30.450.80">
    <property type="entry name" value="Transcription factor LuxR-like, autoinducer-binding domain"/>
    <property type="match status" value="1"/>
</dbReference>
<evidence type="ECO:0000256" key="4">
    <source>
        <dbReference type="SAM" id="MobiDB-lite"/>
    </source>
</evidence>
<dbReference type="SUPFAM" id="SSF46894">
    <property type="entry name" value="C-terminal effector domain of the bipartite response regulators"/>
    <property type="match status" value="1"/>
</dbReference>
<proteinExistence type="predicted"/>
<feature type="domain" description="HTH luxR-type" evidence="5">
    <location>
        <begin position="220"/>
        <end position="285"/>
    </location>
</feature>
<evidence type="ECO:0000256" key="3">
    <source>
        <dbReference type="ARBA" id="ARBA00023163"/>
    </source>
</evidence>
<evidence type="ECO:0000256" key="2">
    <source>
        <dbReference type="ARBA" id="ARBA00023125"/>
    </source>
</evidence>
<protein>
    <submittedName>
        <fullName evidence="6">LuxR family transcriptional regulator</fullName>
    </submittedName>
</protein>
<keyword evidence="2" id="KW-0238">DNA-binding</keyword>